<name>A0A5C2RUK4_9APHY</name>
<reference evidence="2" key="1">
    <citation type="journal article" date="2018" name="Genome Biol. Evol.">
        <title>Genomics and development of Lentinus tigrinus, a white-rot wood-decaying mushroom with dimorphic fruiting bodies.</title>
        <authorList>
            <person name="Wu B."/>
            <person name="Xu Z."/>
            <person name="Knudson A."/>
            <person name="Carlson A."/>
            <person name="Chen N."/>
            <person name="Kovaka S."/>
            <person name="LaButti K."/>
            <person name="Lipzen A."/>
            <person name="Pennachio C."/>
            <person name="Riley R."/>
            <person name="Schakwitz W."/>
            <person name="Umezawa K."/>
            <person name="Ohm R.A."/>
            <person name="Grigoriev I.V."/>
            <person name="Nagy L.G."/>
            <person name="Gibbons J."/>
            <person name="Hibbett D."/>
        </authorList>
    </citation>
    <scope>NUCLEOTIDE SEQUENCE [LARGE SCALE GENOMIC DNA]</scope>
    <source>
        <strain evidence="2">ALCF2SS1-6</strain>
    </source>
</reference>
<dbReference type="EMBL" id="ML122308">
    <property type="protein sequence ID" value="RPD54255.1"/>
    <property type="molecule type" value="Genomic_DNA"/>
</dbReference>
<feature type="compositionally biased region" description="Low complexity" evidence="1">
    <location>
        <begin position="20"/>
        <end position="38"/>
    </location>
</feature>
<dbReference type="Proteomes" id="UP000313359">
    <property type="component" value="Unassembled WGS sequence"/>
</dbReference>
<sequence length="214" mass="23977">MSLFHLNPLLSPDPIDRSSTRSIMPSTSSDSTITSAASNLTATPPSAARLTSRQQQLLNDPRWTPDVLERIIAFPRTYALAQPDKYPITHRLHQQLMALSARNVKAGPEGVDFTDPNIASTVSPEELGMIYVCRTYGVDPVRYMQAVHSKDCQRVADLIYARDPTAWDKWLEIYERREFCINPQSYAQIAYALTGPFRKQYDAVVNAKAASTSQ</sequence>
<protein>
    <submittedName>
        <fullName evidence="2">Uncharacterized protein</fullName>
    </submittedName>
</protein>
<keyword evidence="3" id="KW-1185">Reference proteome</keyword>
<evidence type="ECO:0000313" key="3">
    <source>
        <dbReference type="Proteomes" id="UP000313359"/>
    </source>
</evidence>
<evidence type="ECO:0000256" key="1">
    <source>
        <dbReference type="SAM" id="MobiDB-lite"/>
    </source>
</evidence>
<accession>A0A5C2RUK4</accession>
<organism evidence="2 3">
    <name type="scientific">Lentinus tigrinus ALCF2SS1-6</name>
    <dbReference type="NCBI Taxonomy" id="1328759"/>
    <lineage>
        <taxon>Eukaryota</taxon>
        <taxon>Fungi</taxon>
        <taxon>Dikarya</taxon>
        <taxon>Basidiomycota</taxon>
        <taxon>Agaricomycotina</taxon>
        <taxon>Agaricomycetes</taxon>
        <taxon>Polyporales</taxon>
        <taxon>Polyporaceae</taxon>
        <taxon>Lentinus</taxon>
    </lineage>
</organism>
<gene>
    <name evidence="2" type="ORF">L227DRAFT_657724</name>
</gene>
<dbReference type="OrthoDB" id="2755777at2759"/>
<evidence type="ECO:0000313" key="2">
    <source>
        <dbReference type="EMBL" id="RPD54255.1"/>
    </source>
</evidence>
<proteinExistence type="predicted"/>
<dbReference type="AlphaFoldDB" id="A0A5C2RUK4"/>
<feature type="region of interest" description="Disordered" evidence="1">
    <location>
        <begin position="14"/>
        <end position="46"/>
    </location>
</feature>